<dbReference type="Proteomes" id="UP001285352">
    <property type="component" value="Unassembled WGS sequence"/>
</dbReference>
<comment type="caution">
    <text evidence="3">The sequence shown here is derived from an EMBL/GenBank/DDBJ whole genome shotgun (WGS) entry which is preliminary data.</text>
</comment>
<feature type="repeat" description="TPR" evidence="1">
    <location>
        <begin position="611"/>
        <end position="644"/>
    </location>
</feature>
<evidence type="ECO:0000256" key="1">
    <source>
        <dbReference type="PROSITE-ProRule" id="PRU00339"/>
    </source>
</evidence>
<feature type="compositionally biased region" description="Low complexity" evidence="2">
    <location>
        <begin position="795"/>
        <end position="804"/>
    </location>
</feature>
<keyword evidence="1" id="KW-0802">TPR repeat</keyword>
<feature type="compositionally biased region" description="Polar residues" evidence="2">
    <location>
        <begin position="872"/>
        <end position="883"/>
    </location>
</feature>
<feature type="compositionally biased region" description="Basic residues" evidence="2">
    <location>
        <begin position="805"/>
        <end position="819"/>
    </location>
</feature>
<organism evidence="3 4">
    <name type="scientific">Lentzea sokolovensis</name>
    <dbReference type="NCBI Taxonomy" id="3095429"/>
    <lineage>
        <taxon>Bacteria</taxon>
        <taxon>Bacillati</taxon>
        <taxon>Actinomycetota</taxon>
        <taxon>Actinomycetes</taxon>
        <taxon>Pseudonocardiales</taxon>
        <taxon>Pseudonocardiaceae</taxon>
        <taxon>Lentzea</taxon>
    </lineage>
</organism>
<dbReference type="PANTHER" id="PTHR47691">
    <property type="entry name" value="REGULATOR-RELATED"/>
    <property type="match status" value="1"/>
</dbReference>
<dbReference type="Gene3D" id="1.25.40.10">
    <property type="entry name" value="Tetratricopeptide repeat domain"/>
    <property type="match status" value="1"/>
</dbReference>
<feature type="repeat" description="TPR" evidence="1">
    <location>
        <begin position="571"/>
        <end position="604"/>
    </location>
</feature>
<dbReference type="EMBL" id="JAXAVU010000004">
    <property type="protein sequence ID" value="MDX8141709.1"/>
    <property type="molecule type" value="Genomic_DNA"/>
</dbReference>
<dbReference type="InterPro" id="IPR011990">
    <property type="entry name" value="TPR-like_helical_dom_sf"/>
</dbReference>
<feature type="compositionally biased region" description="Basic residues" evidence="2">
    <location>
        <begin position="839"/>
        <end position="863"/>
    </location>
</feature>
<accession>A0ABU4URP9</accession>
<keyword evidence="4" id="KW-1185">Reference proteome</keyword>
<dbReference type="SUPFAM" id="SSF52540">
    <property type="entry name" value="P-loop containing nucleoside triphosphate hydrolases"/>
    <property type="match status" value="1"/>
</dbReference>
<reference evidence="3 4" key="1">
    <citation type="submission" date="2023-11" db="EMBL/GenBank/DDBJ databases">
        <title>Lentzea sokolovensis, sp. nov., Lentzea kristufkii, sp. nov., and Lentzea miocenensis, sp. nov., rare actinobacteria from Sokolov Coal Basin, Miocene lacustrine sediment, Czech Republic.</title>
        <authorList>
            <person name="Lara A."/>
            <person name="Kotroba L."/>
            <person name="Nouioui I."/>
            <person name="Neumann-Schaal M."/>
            <person name="Mast Y."/>
            <person name="Chronakova A."/>
        </authorList>
    </citation>
    <scope>NUCLEOTIDE SEQUENCE [LARGE SCALE GENOMIC DNA]</scope>
    <source>
        <strain evidence="3 4">BCCO 10_0061</strain>
    </source>
</reference>
<dbReference type="InterPro" id="IPR019734">
    <property type="entry name" value="TPR_rpt"/>
</dbReference>
<dbReference type="InterPro" id="IPR027417">
    <property type="entry name" value="P-loop_NTPase"/>
</dbReference>
<dbReference type="PANTHER" id="PTHR47691:SF3">
    <property type="entry name" value="HTH-TYPE TRANSCRIPTIONAL REGULATOR RV0890C-RELATED"/>
    <property type="match status" value="1"/>
</dbReference>
<dbReference type="PROSITE" id="PS50293">
    <property type="entry name" value="TPR_REGION"/>
    <property type="match status" value="1"/>
</dbReference>
<gene>
    <name evidence="3" type="ORF">SK854_06285</name>
</gene>
<protein>
    <submittedName>
        <fullName evidence="3">Tetratricopeptide repeat protein</fullName>
    </submittedName>
</protein>
<evidence type="ECO:0000313" key="4">
    <source>
        <dbReference type="Proteomes" id="UP001285352"/>
    </source>
</evidence>
<name>A0ABU4URP9_9PSEU</name>
<dbReference type="SUPFAM" id="SSF48452">
    <property type="entry name" value="TPR-like"/>
    <property type="match status" value="2"/>
</dbReference>
<dbReference type="SMART" id="SM00028">
    <property type="entry name" value="TPR"/>
    <property type="match status" value="6"/>
</dbReference>
<feature type="region of interest" description="Disordered" evidence="2">
    <location>
        <begin position="477"/>
        <end position="499"/>
    </location>
</feature>
<proteinExistence type="predicted"/>
<dbReference type="RefSeq" id="WP_319974029.1">
    <property type="nucleotide sequence ID" value="NZ_JAXAVU010000004.1"/>
</dbReference>
<dbReference type="Gene3D" id="3.40.50.300">
    <property type="entry name" value="P-loop containing nucleotide triphosphate hydrolases"/>
    <property type="match status" value="1"/>
</dbReference>
<sequence>MPLPGDPVTARTEVFTSLPDPGQANGFADLVERLRRLKVWAGDPSYETIKDRVNKAWTAAGRPPCELTRRSTVAYCFRPGRRRLDTNLVLAVVQALHPDTGYVTQWRQALRVIGGETEAVSQVRVQDSLPQDLAGFTARTGELDRLRHVAQDGQAVAISVIEGMAGVGKTRLAVHAAHLLHQQQPFEKVLFVNLRGFDPAQPPADPAAVLDGFLRLLGMPGQQIPHTLDARAAAYRDRLAGIRALVVLDNAATTEQVRPLLPATPGCPTLVTSRCSLSDLHPAAHLSLDVFSPDEARRFLTRAAPRAPAGDDPEAGSRIARSCGYLPLALGLVAGHVRAKPGWTFTDHADRLDERHRDRRLDTGVELAFDLSYQHLPADRRSLLRLLALHPGQDFDAYAAAALADTDLAVTQVHLQHLLGDHLLQQGSPGRYTFHDLVRVYATVRASDEDRPPERRTALTRLFDHYLATAATAMNTLNPGEAHDRPAIPPAGTPTPDLTDPDTAREWLDSERTTLIAVAAHTATHGWPTHTTRLARTLFRYLDGGHYTDAVTVHGDAHQAARHSGDPTGQAHALTNLGAAHFRLGRYGAASEHYQQALTLYRQIGDSAGQARALGNLGIIAERSGRYRRATDRYAQALTLYRQTGDRSGEARTLGNLGELEGRLGHHRAAVEHHEQALTLCRKAGDRDGEALTLNSLGQVEVRSGWYGPAGDHLRQALTLYRQLGHHSGEASTLDSLGTLHTRLDQPDQATEHHQQALAIVREIGNRYGEAWALNGLGEAAHTAGHPTDALTHHTAAHTTAAGTRRPRPAGPRPHRPRPRPPDPWQPRPRPRALPARPGHLHRPQPARGRRGSRPPRRPRHQQCRTAVTGATALSQPRITSVAATERAGPCSAAARPMSLSATCSGTWRHHS</sequence>
<dbReference type="Pfam" id="PF13424">
    <property type="entry name" value="TPR_12"/>
    <property type="match status" value="3"/>
</dbReference>
<evidence type="ECO:0000256" key="2">
    <source>
        <dbReference type="SAM" id="MobiDB-lite"/>
    </source>
</evidence>
<feature type="region of interest" description="Disordered" evidence="2">
    <location>
        <begin position="795"/>
        <end position="912"/>
    </location>
</feature>
<evidence type="ECO:0000313" key="3">
    <source>
        <dbReference type="EMBL" id="MDX8141709.1"/>
    </source>
</evidence>
<dbReference type="PRINTS" id="PR00364">
    <property type="entry name" value="DISEASERSIST"/>
</dbReference>
<dbReference type="PROSITE" id="PS50005">
    <property type="entry name" value="TPR"/>
    <property type="match status" value="2"/>
</dbReference>